<organism evidence="5 6">
    <name type="scientific">Tetraparma gracilis</name>
    <dbReference type="NCBI Taxonomy" id="2962635"/>
    <lineage>
        <taxon>Eukaryota</taxon>
        <taxon>Sar</taxon>
        <taxon>Stramenopiles</taxon>
        <taxon>Ochrophyta</taxon>
        <taxon>Bolidophyceae</taxon>
        <taxon>Parmales</taxon>
        <taxon>Triparmaceae</taxon>
        <taxon>Tetraparma</taxon>
    </lineage>
</organism>
<proteinExistence type="predicted"/>
<keyword evidence="2 3" id="KW-0040">ANK repeat</keyword>
<dbReference type="InterPro" id="IPR036770">
    <property type="entry name" value="Ankyrin_rpt-contain_sf"/>
</dbReference>
<dbReference type="PROSITE" id="PS50088">
    <property type="entry name" value="ANK_REPEAT"/>
    <property type="match status" value="2"/>
</dbReference>
<dbReference type="Proteomes" id="UP001165060">
    <property type="component" value="Unassembled WGS sequence"/>
</dbReference>
<evidence type="ECO:0000313" key="6">
    <source>
        <dbReference type="Proteomes" id="UP001165060"/>
    </source>
</evidence>
<evidence type="ECO:0000256" key="3">
    <source>
        <dbReference type="PROSITE-ProRule" id="PRU00023"/>
    </source>
</evidence>
<dbReference type="EMBL" id="BRYB01006244">
    <property type="protein sequence ID" value="GMI53077.1"/>
    <property type="molecule type" value="Genomic_DNA"/>
</dbReference>
<keyword evidence="1" id="KW-0677">Repeat</keyword>
<gene>
    <name evidence="5" type="ORF">TeGR_g1140</name>
</gene>
<dbReference type="PANTHER" id="PTHR24201">
    <property type="entry name" value="ANK_REP_REGION DOMAIN-CONTAINING PROTEIN"/>
    <property type="match status" value="1"/>
</dbReference>
<feature type="region of interest" description="Disordered" evidence="4">
    <location>
        <begin position="1"/>
        <end position="26"/>
    </location>
</feature>
<evidence type="ECO:0000256" key="2">
    <source>
        <dbReference type="ARBA" id="ARBA00023043"/>
    </source>
</evidence>
<sequence length="326" mass="36415">MADSSAVLAAARSAQNPKKKVMKGPEIDLDMDALMAGVLGEGDDKKKKKQKEEDDGEEKMHGTASVDAAAKARAHARENVVDELLTEYAAEPHTKVKMKKKKVRRYPCYNFRKIIGCAHVDLHTCVLEGKLGRCRRTLRRLGKKHAERINEHDVRGRTALSLAVKESREDIADLILSSTDSDPDLRDKWTGMAPLHHAAHLGLTNTVSKIIWRQGDINITDNNGTTPLMMACAIGNERMVNMLLEENADPEKRDNYHWNSLFYAAYGGSVKVTEKILNQGINKRLKDKKKMIAQDWSDFCGHGEVSALLENFQISMSTDKYKGAMG</sequence>
<protein>
    <submittedName>
        <fullName evidence="5">Uncharacterized protein</fullName>
    </submittedName>
</protein>
<evidence type="ECO:0000313" key="5">
    <source>
        <dbReference type="EMBL" id="GMI53077.1"/>
    </source>
</evidence>
<reference evidence="5 6" key="1">
    <citation type="journal article" date="2023" name="Commun. Biol.">
        <title>Genome analysis of Parmales, the sister group of diatoms, reveals the evolutionary specialization of diatoms from phago-mixotrophs to photoautotrophs.</title>
        <authorList>
            <person name="Ban H."/>
            <person name="Sato S."/>
            <person name="Yoshikawa S."/>
            <person name="Yamada K."/>
            <person name="Nakamura Y."/>
            <person name="Ichinomiya M."/>
            <person name="Sato N."/>
            <person name="Blanc-Mathieu R."/>
            <person name="Endo H."/>
            <person name="Kuwata A."/>
            <person name="Ogata H."/>
        </authorList>
    </citation>
    <scope>NUCLEOTIDE SEQUENCE [LARGE SCALE GENOMIC DNA]</scope>
</reference>
<feature type="repeat" description="ANK" evidence="3">
    <location>
        <begin position="223"/>
        <end position="255"/>
    </location>
</feature>
<dbReference type="InterPro" id="IPR050776">
    <property type="entry name" value="Ank_Repeat/CDKN_Inhibitor"/>
</dbReference>
<dbReference type="SUPFAM" id="SSF48403">
    <property type="entry name" value="Ankyrin repeat"/>
    <property type="match status" value="1"/>
</dbReference>
<name>A0ABQ6NBJ2_9STRA</name>
<dbReference type="Gene3D" id="1.25.40.20">
    <property type="entry name" value="Ankyrin repeat-containing domain"/>
    <property type="match status" value="1"/>
</dbReference>
<keyword evidence="6" id="KW-1185">Reference proteome</keyword>
<dbReference type="Pfam" id="PF12796">
    <property type="entry name" value="Ank_2"/>
    <property type="match status" value="1"/>
</dbReference>
<feature type="repeat" description="ANK" evidence="3">
    <location>
        <begin position="190"/>
        <end position="222"/>
    </location>
</feature>
<evidence type="ECO:0000256" key="1">
    <source>
        <dbReference type="ARBA" id="ARBA00022737"/>
    </source>
</evidence>
<feature type="region of interest" description="Disordered" evidence="4">
    <location>
        <begin position="38"/>
        <end position="64"/>
    </location>
</feature>
<dbReference type="Pfam" id="PF00023">
    <property type="entry name" value="Ank"/>
    <property type="match status" value="1"/>
</dbReference>
<comment type="caution">
    <text evidence="5">The sequence shown here is derived from an EMBL/GenBank/DDBJ whole genome shotgun (WGS) entry which is preliminary data.</text>
</comment>
<accession>A0ABQ6NBJ2</accession>
<dbReference type="SMART" id="SM00248">
    <property type="entry name" value="ANK"/>
    <property type="match status" value="4"/>
</dbReference>
<dbReference type="PROSITE" id="PS50297">
    <property type="entry name" value="ANK_REP_REGION"/>
    <property type="match status" value="1"/>
</dbReference>
<dbReference type="InterPro" id="IPR002110">
    <property type="entry name" value="Ankyrin_rpt"/>
</dbReference>
<evidence type="ECO:0000256" key="4">
    <source>
        <dbReference type="SAM" id="MobiDB-lite"/>
    </source>
</evidence>